<keyword evidence="1" id="KW-0805">Transcription regulation</keyword>
<proteinExistence type="predicted"/>
<dbReference type="InterPro" id="IPR050109">
    <property type="entry name" value="HTH-type_TetR-like_transc_reg"/>
</dbReference>
<dbReference type="InterPro" id="IPR036271">
    <property type="entry name" value="Tet_transcr_reg_TetR-rel_C_sf"/>
</dbReference>
<keyword evidence="7" id="KW-1185">Reference proteome</keyword>
<dbReference type="RefSeq" id="WP_057942094.1">
    <property type="nucleotide sequence ID" value="NZ_CP011131.1"/>
</dbReference>
<dbReference type="EMBL" id="CP093547">
    <property type="protein sequence ID" value="UNP30907.1"/>
    <property type="molecule type" value="Genomic_DNA"/>
</dbReference>
<evidence type="ECO:0000313" key="7">
    <source>
        <dbReference type="Proteomes" id="UP000829194"/>
    </source>
</evidence>
<dbReference type="PANTHER" id="PTHR30055">
    <property type="entry name" value="HTH-TYPE TRANSCRIPTIONAL REGULATOR RUTR"/>
    <property type="match status" value="1"/>
</dbReference>
<evidence type="ECO:0000259" key="5">
    <source>
        <dbReference type="PROSITE" id="PS50977"/>
    </source>
</evidence>
<keyword evidence="3" id="KW-0804">Transcription</keyword>
<dbReference type="PANTHER" id="PTHR30055:SF234">
    <property type="entry name" value="HTH-TYPE TRANSCRIPTIONAL REGULATOR BETI"/>
    <property type="match status" value="1"/>
</dbReference>
<protein>
    <submittedName>
        <fullName evidence="6">TetR/AcrR family transcriptional regulator</fullName>
    </submittedName>
</protein>
<feature type="domain" description="HTH tetR-type" evidence="5">
    <location>
        <begin position="4"/>
        <end position="64"/>
    </location>
</feature>
<evidence type="ECO:0000313" key="6">
    <source>
        <dbReference type="EMBL" id="UNP30907.1"/>
    </source>
</evidence>
<dbReference type="Pfam" id="PF00440">
    <property type="entry name" value="TetR_N"/>
    <property type="match status" value="1"/>
</dbReference>
<dbReference type="Proteomes" id="UP000829194">
    <property type="component" value="Chromosome"/>
</dbReference>
<keyword evidence="2 4" id="KW-0238">DNA-binding</keyword>
<accession>A0ABY3XGY9</accession>
<dbReference type="PROSITE" id="PS50977">
    <property type="entry name" value="HTH_TETR_2"/>
    <property type="match status" value="1"/>
</dbReference>
<dbReference type="PRINTS" id="PR00455">
    <property type="entry name" value="HTHTETR"/>
</dbReference>
<dbReference type="Pfam" id="PF13305">
    <property type="entry name" value="TetR_C_33"/>
    <property type="match status" value="1"/>
</dbReference>
<dbReference type="InterPro" id="IPR009057">
    <property type="entry name" value="Homeodomain-like_sf"/>
</dbReference>
<dbReference type="SUPFAM" id="SSF46689">
    <property type="entry name" value="Homeodomain-like"/>
    <property type="match status" value="1"/>
</dbReference>
<evidence type="ECO:0000256" key="1">
    <source>
        <dbReference type="ARBA" id="ARBA00023015"/>
    </source>
</evidence>
<gene>
    <name evidence="6" type="ORF">MOV92_06555</name>
</gene>
<name>A0ABY3XGY9_9GAMM</name>
<sequence>MTAPATADRIVRAARALFERGGAQAVSMRRIADSIGLTPMAIYRHFPNREALLQRISDDSFQEISHHWSARNEGGDVIARLLAIQQIYLDYALAHPHLFDHAFSMPRERARRFPEDFRARRSPTLNVVADVVIEAQQAGRLRAGDAWDIAMTLWAHTHGLIVLYRAGRFSYGESEFRRFYKDSLRRLLDGIAS</sequence>
<evidence type="ECO:0000256" key="4">
    <source>
        <dbReference type="PROSITE-ProRule" id="PRU00335"/>
    </source>
</evidence>
<dbReference type="InterPro" id="IPR025996">
    <property type="entry name" value="MT1864/Rv1816-like_C"/>
</dbReference>
<feature type="DNA-binding region" description="H-T-H motif" evidence="4">
    <location>
        <begin position="27"/>
        <end position="46"/>
    </location>
</feature>
<dbReference type="InterPro" id="IPR001647">
    <property type="entry name" value="HTH_TetR"/>
</dbReference>
<dbReference type="Gene3D" id="1.10.357.10">
    <property type="entry name" value="Tetracycline Repressor, domain 2"/>
    <property type="match status" value="1"/>
</dbReference>
<evidence type="ECO:0000256" key="2">
    <source>
        <dbReference type="ARBA" id="ARBA00023125"/>
    </source>
</evidence>
<evidence type="ECO:0000256" key="3">
    <source>
        <dbReference type="ARBA" id="ARBA00023163"/>
    </source>
</evidence>
<reference evidence="6 7" key="1">
    <citation type="submission" date="2022-03" db="EMBL/GenBank/DDBJ databases">
        <title>Complete genome sequence of Lysobacter capsici VKM B-2533 and Lysobacter gummosus 10.1.1, promising sources of lytic agents.</title>
        <authorList>
            <person name="Tarlachkov S.V."/>
            <person name="Kudryakova I.V."/>
            <person name="Afoshin A.S."/>
            <person name="Leontyevskaya E.A."/>
            <person name="Leontyevskaya N.V."/>
        </authorList>
    </citation>
    <scope>NUCLEOTIDE SEQUENCE [LARGE SCALE GENOMIC DNA]</scope>
    <source>
        <strain evidence="6 7">10.1.1</strain>
    </source>
</reference>
<dbReference type="SUPFAM" id="SSF48498">
    <property type="entry name" value="Tetracyclin repressor-like, C-terminal domain"/>
    <property type="match status" value="1"/>
</dbReference>
<organism evidence="6 7">
    <name type="scientific">Lysobacter gummosus</name>
    <dbReference type="NCBI Taxonomy" id="262324"/>
    <lineage>
        <taxon>Bacteria</taxon>
        <taxon>Pseudomonadati</taxon>
        <taxon>Pseudomonadota</taxon>
        <taxon>Gammaproteobacteria</taxon>
        <taxon>Lysobacterales</taxon>
        <taxon>Lysobacteraceae</taxon>
        <taxon>Lysobacter</taxon>
    </lineage>
</organism>